<gene>
    <name evidence="1" type="ORF">GOCE00092_LOCUS9109</name>
</gene>
<accession>A0A7S1Y6L2</accession>
<evidence type="ECO:0000313" key="1">
    <source>
        <dbReference type="EMBL" id="CAD9280199.1"/>
    </source>
</evidence>
<name>A0A7S1Y6L2_9STRA</name>
<sequence length="1192" mass="129713">MRAGSPTPQLVIDMEKQTTEVETAASLLRVPSLADVVVVAPTDPEMLGYRLDFEREGSFEQLKSATGGAGRQSGEQQGMVLPRAKSPGYVLLSDILGLRDGGLFGMLEYCLVADGADAGVVAQCGRDSFRHRNAISLFGDLLPSLSTAKGVSAKLNPIHPCSISESTTNDLSRDAKVWREKSVSETLRILCAAAVREEAFISATASSVRLVPMLSFRSKGSTIQASQLQLAKLRDKLSVFQRGQMVPTVTRFIGYSATSDAEDGLLPASALALAAYMCTDYSLDQSMRLLCGPRDTSGYLFTEMVARRLYLSAQRQATSKGHVDVVKLVMSLLRTPVISDKLLGVSPGKTAPGMSRPPETTGCLDVLLNLLENDAFVTDADTSGLASECYEIVSTLVTRTARDKASYMLMERRLESRHFWGRNLERLLLGGRSKPSLLNMFGGGAKSERWQRAVMSSVSWFCRALAQHLGFTVFSRDAVLSPSIDDQTKQILSALFSNHNLCKMFEALPLPAKVPDFPQDLLAYGSVIGECMVPMKGAIAATTGYQMVDVNKLCDTLRSSNSANSSIDKAREWAFEWNMAMEQNNTSFAASHSMVVLLHVGLSSMQSRLGGFQPLQQTQGQLFDLLHLLCDVVTTMNDATSGSQFDSAVNNVALAALLLVDSLCASNMDTTYKALLPSSAMALTQASNHVIHSAEDSNMEAGLILASAVSILLQIDDEMDVSNGFRRVLSKLCVPLARQSCYHEPEARAGPSPGAMLARGALTGLLDFMPPDNDCFPKASANALVTRLGAMDDNIFNLLVKVSRYPNFSQLLLDCNVLKAMKRASRSFQEISSQRMQNHSISSNVSPETTIPSFLQGHLSLLNALLLDANLKPSVTDELCTQTMDLLTENQGVLERLWSQFPNHGFTWMEAVLCLELMASQHGNNHTFGTMARCSHSLVPADFAEMVARVALDLLNHPLPKRFLPVLPSALRGINPDGTLPSEKCWWDAVESADAADGAIILPDPSFTSVLFSRAPTNSHTWSDDKYEAAIAGAKVLERSLAFLVAQCRKSGVVRLEASALSSGICAYTNTTRLVHDRMRELEKLQKGSSALLSGISMDWEVDANRQRMLELELAYLKEVAPVFIRCCERVLTVAHILAGKAGDEDPPYFRNLQKSMTIALDHTKLETLGVGPCKGSFTMAVSKSLRKQLKS</sequence>
<protein>
    <submittedName>
        <fullName evidence="1">Uncharacterized protein</fullName>
    </submittedName>
</protein>
<dbReference type="EMBL" id="HBGK01018066">
    <property type="protein sequence ID" value="CAD9280199.1"/>
    <property type="molecule type" value="Transcribed_RNA"/>
</dbReference>
<reference evidence="1" key="1">
    <citation type="submission" date="2021-01" db="EMBL/GenBank/DDBJ databases">
        <authorList>
            <person name="Corre E."/>
            <person name="Pelletier E."/>
            <person name="Niang G."/>
            <person name="Scheremetjew M."/>
            <person name="Finn R."/>
            <person name="Kale V."/>
            <person name="Holt S."/>
            <person name="Cochrane G."/>
            <person name="Meng A."/>
            <person name="Brown T."/>
            <person name="Cohen L."/>
        </authorList>
    </citation>
    <scope>NUCLEOTIDE SEQUENCE</scope>
    <source>
        <strain evidence="1">CCMP 410</strain>
    </source>
</reference>
<dbReference type="AlphaFoldDB" id="A0A7S1Y6L2"/>
<organism evidence="1">
    <name type="scientific">Grammatophora oceanica</name>
    <dbReference type="NCBI Taxonomy" id="210454"/>
    <lineage>
        <taxon>Eukaryota</taxon>
        <taxon>Sar</taxon>
        <taxon>Stramenopiles</taxon>
        <taxon>Ochrophyta</taxon>
        <taxon>Bacillariophyta</taxon>
        <taxon>Fragilariophyceae</taxon>
        <taxon>Fragilariophycidae</taxon>
        <taxon>Rhabdonematales</taxon>
        <taxon>Grammatophoraceae</taxon>
        <taxon>Grammatophora</taxon>
    </lineage>
</organism>
<proteinExistence type="predicted"/>